<name>A0A1D8EX58_9CAUD</name>
<evidence type="ECO:0000313" key="2">
    <source>
        <dbReference type="Proteomes" id="UP000222614"/>
    </source>
</evidence>
<reference evidence="2" key="1">
    <citation type="submission" date="2016-08" db="EMBL/GenBank/DDBJ databases">
        <authorList>
            <person name="Seilhamer J.J."/>
        </authorList>
    </citation>
    <scope>NUCLEOTIDE SEQUENCE [LARGE SCALE GENOMIC DNA]</scope>
</reference>
<keyword evidence="2" id="KW-1185">Reference proteome</keyword>
<dbReference type="EMBL" id="KX648391">
    <property type="protein sequence ID" value="AOT25791.1"/>
    <property type="molecule type" value="Genomic_DNA"/>
</dbReference>
<gene>
    <name evidence="1" type="ORF">SEA_TORTELLINI_46</name>
</gene>
<organism evidence="1 2">
    <name type="scientific">Mycobacterium phage Tortellini</name>
    <dbReference type="NCBI Taxonomy" id="1897497"/>
    <lineage>
        <taxon>Viruses</taxon>
        <taxon>Duplodnaviria</taxon>
        <taxon>Heunggongvirae</taxon>
        <taxon>Uroviricota</taxon>
        <taxon>Caudoviricetes</taxon>
        <taxon>Pclasvirinae</taxon>
        <taxon>Tortellinivirus</taxon>
        <taxon>Tortellinivirus tortellini</taxon>
        <taxon>Mycobacterium virus Tortellini</taxon>
    </lineage>
</organism>
<protein>
    <submittedName>
        <fullName evidence="1">Uncharacterized protein</fullName>
    </submittedName>
</protein>
<accession>A0A1D8EX58</accession>
<dbReference type="Proteomes" id="UP000222614">
    <property type="component" value="Segment"/>
</dbReference>
<evidence type="ECO:0000313" key="1">
    <source>
        <dbReference type="EMBL" id="AOT25791.1"/>
    </source>
</evidence>
<proteinExistence type="predicted"/>
<sequence length="63" mass="6419">MSRRIIHRTVHKRTARRTLALTGLGALAAAGIITATPAEALPGQCGGGPLVGFPTDNDPATPC</sequence>